<feature type="domain" description="Signal transduction histidine kinase internal region" evidence="3">
    <location>
        <begin position="165"/>
        <end position="245"/>
    </location>
</feature>
<dbReference type="SUPFAM" id="SSF55874">
    <property type="entry name" value="ATPase domain of HSP90 chaperone/DNA topoisomerase II/histidine kinase"/>
    <property type="match status" value="1"/>
</dbReference>
<dbReference type="GO" id="GO:0016020">
    <property type="term" value="C:membrane"/>
    <property type="evidence" value="ECO:0007669"/>
    <property type="project" value="InterPro"/>
</dbReference>
<dbReference type="Proteomes" id="UP000076234">
    <property type="component" value="Chromosome"/>
</dbReference>
<feature type="transmembrane region" description="Helical" evidence="1">
    <location>
        <begin position="52"/>
        <end position="71"/>
    </location>
</feature>
<dbReference type="EMBL" id="CP013342">
    <property type="protein sequence ID" value="AMU94682.1"/>
    <property type="molecule type" value="Genomic_DNA"/>
</dbReference>
<dbReference type="InterPro" id="IPR010559">
    <property type="entry name" value="Sig_transdc_His_kin_internal"/>
</dbReference>
<dbReference type="PANTHER" id="PTHR34220:SF7">
    <property type="entry name" value="SENSOR HISTIDINE KINASE YPDA"/>
    <property type="match status" value="1"/>
</dbReference>
<name>A0A142VY78_9SPHN</name>
<evidence type="ECO:0000313" key="5">
    <source>
        <dbReference type="Proteomes" id="UP000076234"/>
    </source>
</evidence>
<sequence length="366" mass="39936">MNRLPTFRLKLKGFALGAAMTLIFWVMVLLLWAAQDIASGKPIPDALKVLQAMTLGLGVIFCGALAGFIMLARRLPNPAMTALVALVTTALALLHALIDAILMQILGPSMGMRSMPLAELFNRSLMPFVLIYGFYALALGLRLSENAVRDSARRLVEARSAAQGAELAALRFQLNPHFLFNTLNSISSLIVTNASAEADRLTMRLSDFLRLTFEADPEAEVTLVEEWAIAQAYLDIEAARFPGRLQVTFDCESALLDAHVPTFLLQPIVENAVKHAVQTSRRLVTLSVRCRQVDDRLHLMVEDDGGRAAALPSEDREGSGSGLRNVRGRMAAFYGDDAAVNICASDRGFAVELTLPLRRAMKRATA</sequence>
<evidence type="ECO:0000259" key="2">
    <source>
        <dbReference type="Pfam" id="PF02518"/>
    </source>
</evidence>
<organism evidence="4 5">
    <name type="scientific">Sphingopyxis terrae subsp. terrae NBRC 15098</name>
    <dbReference type="NCBI Taxonomy" id="1219058"/>
    <lineage>
        <taxon>Bacteria</taxon>
        <taxon>Pseudomonadati</taxon>
        <taxon>Pseudomonadota</taxon>
        <taxon>Alphaproteobacteria</taxon>
        <taxon>Sphingomonadales</taxon>
        <taxon>Sphingomonadaceae</taxon>
        <taxon>Sphingopyxis</taxon>
    </lineage>
</organism>
<keyword evidence="1" id="KW-1133">Transmembrane helix</keyword>
<keyword evidence="1" id="KW-0812">Transmembrane</keyword>
<proteinExistence type="predicted"/>
<dbReference type="Gene3D" id="3.30.565.10">
    <property type="entry name" value="Histidine kinase-like ATPase, C-terminal domain"/>
    <property type="match status" value="1"/>
</dbReference>
<evidence type="ECO:0000256" key="1">
    <source>
        <dbReference type="SAM" id="Phobius"/>
    </source>
</evidence>
<gene>
    <name evidence="4" type="ORF">AOA14_08720</name>
</gene>
<keyword evidence="1" id="KW-0472">Membrane</keyword>
<accession>A0A142VY78</accession>
<dbReference type="KEGG" id="ster:AOA14_08720"/>
<dbReference type="InterPro" id="IPR036890">
    <property type="entry name" value="HATPase_C_sf"/>
</dbReference>
<reference evidence="4 5" key="2">
    <citation type="journal article" date="2016" name="Genome Announc.">
        <title>Complete Genome Sequence of Sphingopyxis terrae Strain 203-1 (NBRC 111660), a Polyethylene Glycol Degrader.</title>
        <authorList>
            <person name="Ohtsubo Y."/>
            <person name="Nonoyama S."/>
            <person name="Nagata Y."/>
            <person name="Numata M."/>
            <person name="Tsuchikane K."/>
            <person name="Hosoyama A."/>
            <person name="Yamazoe A."/>
            <person name="Tsuda M."/>
            <person name="Fujita N."/>
            <person name="Kawai F."/>
        </authorList>
    </citation>
    <scope>NUCLEOTIDE SEQUENCE [LARGE SCALE GENOMIC DNA]</scope>
    <source>
        <strain evidence="4 5">203-1</strain>
    </source>
</reference>
<dbReference type="RefSeq" id="WP_062901498.1">
    <property type="nucleotide sequence ID" value="NZ_CP013342.1"/>
</dbReference>
<dbReference type="Pfam" id="PF06580">
    <property type="entry name" value="His_kinase"/>
    <property type="match status" value="1"/>
</dbReference>
<evidence type="ECO:0000259" key="3">
    <source>
        <dbReference type="Pfam" id="PF06580"/>
    </source>
</evidence>
<feature type="transmembrane region" description="Helical" evidence="1">
    <location>
        <begin position="12"/>
        <end position="32"/>
    </location>
</feature>
<dbReference type="InterPro" id="IPR050640">
    <property type="entry name" value="Bact_2-comp_sensor_kinase"/>
</dbReference>
<feature type="transmembrane region" description="Helical" evidence="1">
    <location>
        <begin position="83"/>
        <end position="105"/>
    </location>
</feature>
<dbReference type="GO" id="GO:0000155">
    <property type="term" value="F:phosphorelay sensor kinase activity"/>
    <property type="evidence" value="ECO:0007669"/>
    <property type="project" value="InterPro"/>
</dbReference>
<evidence type="ECO:0000313" key="4">
    <source>
        <dbReference type="EMBL" id="AMU94682.1"/>
    </source>
</evidence>
<dbReference type="STRING" id="1219058.AOA14_08720"/>
<feature type="transmembrane region" description="Helical" evidence="1">
    <location>
        <begin position="125"/>
        <end position="144"/>
    </location>
</feature>
<dbReference type="Pfam" id="PF02518">
    <property type="entry name" value="HATPase_c"/>
    <property type="match status" value="1"/>
</dbReference>
<dbReference type="AlphaFoldDB" id="A0A142VY78"/>
<reference evidence="5" key="1">
    <citation type="submission" date="2015-11" db="EMBL/GenBank/DDBJ databases">
        <title>Complete genome sequence of a polyethylene glycol-degrading strain Sphingopyxis terrae strain 203-1 (NBRC 15098).</title>
        <authorList>
            <person name="Yoshiyuki O."/>
            <person name="Shouta N."/>
            <person name="Nagata Y."/>
            <person name="Numata M."/>
            <person name="Tsuchikane K."/>
            <person name="Hosoyama A."/>
            <person name="Yamazoe A."/>
            <person name="Tsuda M."/>
            <person name="Fujita N."/>
            <person name="Kawai F."/>
        </authorList>
    </citation>
    <scope>NUCLEOTIDE SEQUENCE [LARGE SCALE GENOMIC DNA]</scope>
    <source>
        <strain evidence="5">203-1</strain>
    </source>
</reference>
<dbReference type="PANTHER" id="PTHR34220">
    <property type="entry name" value="SENSOR HISTIDINE KINASE YPDA"/>
    <property type="match status" value="1"/>
</dbReference>
<dbReference type="InterPro" id="IPR003594">
    <property type="entry name" value="HATPase_dom"/>
</dbReference>
<protein>
    <submittedName>
        <fullName evidence="4">Uncharacterized protein</fullName>
    </submittedName>
</protein>
<feature type="domain" description="Histidine kinase/HSP90-like ATPase" evidence="2">
    <location>
        <begin position="264"/>
        <end position="358"/>
    </location>
</feature>